<feature type="region of interest" description="Disordered" evidence="1">
    <location>
        <begin position="48"/>
        <end position="84"/>
    </location>
</feature>
<sequence>MALFTDKEPIWDQVDRFFKEPRTRRQVLGGIALTMGAVIMASCGGNGGTKDSTAVAGDSPTGSETTSEAAGHPDSTKISIVSPKLRGRSVRTDIQACIENGGSNPRCTDEALEKIQ</sequence>
<protein>
    <submittedName>
        <fullName evidence="2">Uncharacterized protein</fullName>
    </submittedName>
</protein>
<reference evidence="2 3" key="1">
    <citation type="journal article" date="2015" name="Nature">
        <title>rRNA introns, odd ribosomes, and small enigmatic genomes across a large radiation of phyla.</title>
        <authorList>
            <person name="Brown C.T."/>
            <person name="Hug L.A."/>
            <person name="Thomas B.C."/>
            <person name="Sharon I."/>
            <person name="Castelle C.J."/>
            <person name="Singh A."/>
            <person name="Wilkins M.J."/>
            <person name="Williams K.H."/>
            <person name="Banfield J.F."/>
        </authorList>
    </citation>
    <scope>NUCLEOTIDE SEQUENCE [LARGE SCALE GENOMIC DNA]</scope>
</reference>
<evidence type="ECO:0000256" key="1">
    <source>
        <dbReference type="SAM" id="MobiDB-lite"/>
    </source>
</evidence>
<name>A0A0G0L612_9BACT</name>
<comment type="caution">
    <text evidence="2">The sequence shown here is derived from an EMBL/GenBank/DDBJ whole genome shotgun (WGS) entry which is preliminary data.</text>
</comment>
<dbReference type="Proteomes" id="UP000033944">
    <property type="component" value="Unassembled WGS sequence"/>
</dbReference>
<organism evidence="2 3">
    <name type="scientific">Candidatus Woesebacteria bacterium GW2011_GWB1_38_8b</name>
    <dbReference type="NCBI Taxonomy" id="1618571"/>
    <lineage>
        <taxon>Bacteria</taxon>
        <taxon>Candidatus Woeseibacteriota</taxon>
    </lineage>
</organism>
<accession>A0A0G0L612</accession>
<evidence type="ECO:0000313" key="3">
    <source>
        <dbReference type="Proteomes" id="UP000033944"/>
    </source>
</evidence>
<proteinExistence type="predicted"/>
<evidence type="ECO:0000313" key="2">
    <source>
        <dbReference type="EMBL" id="KKQ87458.1"/>
    </source>
</evidence>
<gene>
    <name evidence="2" type="ORF">UT10_C0006G0017</name>
</gene>
<dbReference type="AlphaFoldDB" id="A0A0G0L612"/>
<dbReference type="EMBL" id="LBVN01000006">
    <property type="protein sequence ID" value="KKQ87458.1"/>
    <property type="molecule type" value="Genomic_DNA"/>
</dbReference>